<dbReference type="PROSITE" id="PS00138">
    <property type="entry name" value="SUBTILASE_SER"/>
    <property type="match status" value="1"/>
</dbReference>
<evidence type="ECO:0000256" key="5">
    <source>
        <dbReference type="ARBA" id="ARBA00022729"/>
    </source>
</evidence>
<feature type="domain" description="P/Homo B" evidence="13">
    <location>
        <begin position="472"/>
        <end position="592"/>
    </location>
</feature>
<dbReference type="InterPro" id="IPR022398">
    <property type="entry name" value="Peptidase_S8_His-AS"/>
</dbReference>
<keyword evidence="6 10" id="KW-0378">Hydrolase</keyword>
<evidence type="ECO:0000256" key="3">
    <source>
        <dbReference type="ARBA" id="ARBA00022525"/>
    </source>
</evidence>
<feature type="signal peptide" evidence="12">
    <location>
        <begin position="1"/>
        <end position="31"/>
    </location>
</feature>
<dbReference type="SUPFAM" id="SSF52743">
    <property type="entry name" value="Subtilisin-like"/>
    <property type="match status" value="1"/>
</dbReference>
<evidence type="ECO:0000256" key="9">
    <source>
        <dbReference type="PIRSR" id="PIRSR615500-1"/>
    </source>
</evidence>
<keyword evidence="5 12" id="KW-0732">Signal</keyword>
<evidence type="ECO:0000256" key="11">
    <source>
        <dbReference type="RuleBase" id="RU003355"/>
    </source>
</evidence>
<dbReference type="InterPro" id="IPR008979">
    <property type="entry name" value="Galactose-bd-like_sf"/>
</dbReference>
<dbReference type="GO" id="GO:0005576">
    <property type="term" value="C:extracellular region"/>
    <property type="evidence" value="ECO:0007669"/>
    <property type="project" value="UniProtKB-SubCell"/>
</dbReference>
<dbReference type="EMBL" id="AP014940">
    <property type="protein sequence ID" value="BAV96788.1"/>
    <property type="molecule type" value="Genomic_DNA"/>
</dbReference>
<sequence>MSYRSNGALRQHALAVATVAALSCTAMSASAADRINLAALANADQNNQFIVKYAAGTAERSNAASLNRALDNAATSFSGKGAKLGLKHLRRIGTGADVVQAGRRLDPAEAESLMRQIAADPNVEYVEKNAPMTAFFTPNDTRFGEQWGYGASGINTAQAWDVSTGTGVVVAVIDTGITNHSDLNANILPGYDFISDSTAARDSNGRDSDPADQGDWFTAGECGVTYSSNSSWHGTHVAGTVAAVTNNAKGVAGTAYNAKVVPVRVLGKCGGTLADIADAITWASGGSVSGIPANPNPAEVINMSLGGSGACGSTYQAAIDGAVSRGVTVVVAAGNGNINASNARPANCNNVVAVGAVDSAGKRSVWSSTQKSNYGAVVDVAAPGSNILSTLNSGTTTPGSESYASYGGTSMATPHVAGVVALLQAKATTPKTPAEIETILKTTARAFPATPDQPIGTGIVDAKAALDSLGGGNPNPGTQTYSNAADFNIPDNNATGVTSSIVVSGRTGNAPSNAQVSVNIVHTYQGDLIVDLIAPDGSVYNLHNRSGAGTDNIVKTYTVNLSSEALNGTWKLRAADRASVDTGYINSWSVTF</sequence>
<evidence type="ECO:0000256" key="2">
    <source>
        <dbReference type="ARBA" id="ARBA00011073"/>
    </source>
</evidence>
<organism evidence="14 15">
    <name type="scientific">Lysobacter enzymogenes</name>
    <dbReference type="NCBI Taxonomy" id="69"/>
    <lineage>
        <taxon>Bacteria</taxon>
        <taxon>Pseudomonadati</taxon>
        <taxon>Pseudomonadota</taxon>
        <taxon>Gammaproteobacteria</taxon>
        <taxon>Lysobacterales</taxon>
        <taxon>Lysobacteraceae</taxon>
        <taxon>Lysobacter</taxon>
    </lineage>
</organism>
<keyword evidence="8" id="KW-0865">Zymogen</keyword>
<dbReference type="PROSITE" id="PS51829">
    <property type="entry name" value="P_HOMO_B"/>
    <property type="match status" value="1"/>
</dbReference>
<dbReference type="InterPro" id="IPR023828">
    <property type="entry name" value="Peptidase_S8_Ser-AS"/>
</dbReference>
<dbReference type="CDD" id="cd07496">
    <property type="entry name" value="Peptidases_S8_13"/>
    <property type="match status" value="1"/>
</dbReference>
<gene>
    <name evidence="14" type="ORF">LEN_1301</name>
</gene>
<evidence type="ECO:0000256" key="1">
    <source>
        <dbReference type="ARBA" id="ARBA00004613"/>
    </source>
</evidence>
<dbReference type="FunFam" id="3.40.50.200:FF:000022">
    <property type="entry name" value="Extracellular protease"/>
    <property type="match status" value="1"/>
</dbReference>
<comment type="subcellular location">
    <subcellularLocation>
        <location evidence="1">Secreted</location>
    </subcellularLocation>
</comment>
<dbReference type="AlphaFoldDB" id="A0AAU9AKT8"/>
<dbReference type="GO" id="GO:0006508">
    <property type="term" value="P:proteolysis"/>
    <property type="evidence" value="ECO:0007669"/>
    <property type="project" value="UniProtKB-KW"/>
</dbReference>
<feature type="active site" description="Charge relay system" evidence="9 10">
    <location>
        <position position="410"/>
    </location>
</feature>
<evidence type="ECO:0000256" key="12">
    <source>
        <dbReference type="SAM" id="SignalP"/>
    </source>
</evidence>
<dbReference type="InterPro" id="IPR002884">
    <property type="entry name" value="P_dom"/>
</dbReference>
<dbReference type="InterPro" id="IPR036852">
    <property type="entry name" value="Peptidase_S8/S53_dom_sf"/>
</dbReference>
<evidence type="ECO:0000256" key="6">
    <source>
        <dbReference type="ARBA" id="ARBA00022801"/>
    </source>
</evidence>
<dbReference type="SUPFAM" id="SSF49785">
    <property type="entry name" value="Galactose-binding domain-like"/>
    <property type="match status" value="1"/>
</dbReference>
<dbReference type="GeneID" id="83063176"/>
<dbReference type="PROSITE" id="PS51892">
    <property type="entry name" value="SUBTILASE"/>
    <property type="match status" value="1"/>
</dbReference>
<evidence type="ECO:0000256" key="8">
    <source>
        <dbReference type="ARBA" id="ARBA00023145"/>
    </source>
</evidence>
<dbReference type="Pfam" id="PF00082">
    <property type="entry name" value="Peptidase_S8"/>
    <property type="match status" value="1"/>
</dbReference>
<keyword evidence="3" id="KW-0964">Secreted</keyword>
<comment type="similarity">
    <text evidence="2 10 11">Belongs to the peptidase S8 family.</text>
</comment>
<dbReference type="KEGG" id="lem:LEN_1301"/>
<dbReference type="GO" id="GO:0004252">
    <property type="term" value="F:serine-type endopeptidase activity"/>
    <property type="evidence" value="ECO:0007669"/>
    <property type="project" value="UniProtKB-UniRule"/>
</dbReference>
<dbReference type="RefSeq" id="WP_096377112.1">
    <property type="nucleotide sequence ID" value="NZ_AP014940.1"/>
</dbReference>
<dbReference type="Pfam" id="PF01483">
    <property type="entry name" value="P_proprotein"/>
    <property type="match status" value="1"/>
</dbReference>
<evidence type="ECO:0000313" key="14">
    <source>
        <dbReference type="EMBL" id="BAV96788.1"/>
    </source>
</evidence>
<protein>
    <submittedName>
        <fullName evidence="14">Serine protease</fullName>
    </submittedName>
</protein>
<feature type="active site" description="Charge relay system" evidence="9 10">
    <location>
        <position position="233"/>
    </location>
</feature>
<keyword evidence="4 10" id="KW-0645">Protease</keyword>
<feature type="active site" description="Charge relay system" evidence="9 10">
    <location>
        <position position="174"/>
    </location>
</feature>
<dbReference type="Proteomes" id="UP000218824">
    <property type="component" value="Chromosome"/>
</dbReference>
<feature type="chain" id="PRO_5043750924" evidence="12">
    <location>
        <begin position="32"/>
        <end position="592"/>
    </location>
</feature>
<dbReference type="PROSITE" id="PS51257">
    <property type="entry name" value="PROKAR_LIPOPROTEIN"/>
    <property type="match status" value="1"/>
</dbReference>
<evidence type="ECO:0000256" key="4">
    <source>
        <dbReference type="ARBA" id="ARBA00022670"/>
    </source>
</evidence>
<keyword evidence="7 10" id="KW-0720">Serine protease</keyword>
<name>A0AAU9AKT8_LYSEN</name>
<accession>A0AAU9AKT8</accession>
<dbReference type="InterPro" id="IPR000209">
    <property type="entry name" value="Peptidase_S8/S53_dom"/>
</dbReference>
<dbReference type="InterPro" id="IPR015500">
    <property type="entry name" value="Peptidase_S8_subtilisin-rel"/>
</dbReference>
<evidence type="ECO:0000313" key="15">
    <source>
        <dbReference type="Proteomes" id="UP000218824"/>
    </source>
</evidence>
<proteinExistence type="inferred from homology"/>
<dbReference type="Gene3D" id="2.60.120.260">
    <property type="entry name" value="Galactose-binding domain-like"/>
    <property type="match status" value="1"/>
</dbReference>
<dbReference type="PROSITE" id="PS00137">
    <property type="entry name" value="SUBTILASE_HIS"/>
    <property type="match status" value="1"/>
</dbReference>
<dbReference type="PRINTS" id="PR00723">
    <property type="entry name" value="SUBTILISIN"/>
</dbReference>
<evidence type="ECO:0000259" key="13">
    <source>
        <dbReference type="PROSITE" id="PS51829"/>
    </source>
</evidence>
<dbReference type="Gene3D" id="3.40.50.200">
    <property type="entry name" value="Peptidase S8/S53 domain"/>
    <property type="match status" value="1"/>
</dbReference>
<dbReference type="FunFam" id="2.60.120.260:FF:000149">
    <property type="entry name" value="Leupeptin-inactivating enzyme 1"/>
    <property type="match status" value="1"/>
</dbReference>
<evidence type="ECO:0000256" key="10">
    <source>
        <dbReference type="PROSITE-ProRule" id="PRU01240"/>
    </source>
</evidence>
<dbReference type="PANTHER" id="PTHR43806">
    <property type="entry name" value="PEPTIDASE S8"/>
    <property type="match status" value="1"/>
</dbReference>
<dbReference type="PROSITE" id="PS00136">
    <property type="entry name" value="SUBTILASE_ASP"/>
    <property type="match status" value="1"/>
</dbReference>
<reference evidence="14 15" key="1">
    <citation type="journal article" date="2017" name="DNA Res.">
        <title>Complete genome sequence and expression profile of the commercial lytic enzyme producer Lysobacter enzymogenes M497-1.</title>
        <authorList>
            <person name="Takami H."/>
            <person name="Toyoda A."/>
            <person name="Uchiyama I."/>
            <person name="Itoh T."/>
            <person name="Takaki Y."/>
            <person name="Arai W."/>
            <person name="Nishi S."/>
            <person name="Kawai M."/>
            <person name="Shinya K."/>
            <person name="Ikeda H."/>
        </authorList>
    </citation>
    <scope>NUCLEOTIDE SEQUENCE [LARGE SCALE GENOMIC DNA]</scope>
    <source>
        <strain evidence="14 15">M497-1</strain>
    </source>
</reference>
<evidence type="ECO:0000256" key="7">
    <source>
        <dbReference type="ARBA" id="ARBA00022825"/>
    </source>
</evidence>
<dbReference type="InterPro" id="IPR034176">
    <property type="entry name" value="Peptidases_S8_13"/>
</dbReference>
<dbReference type="InterPro" id="IPR023827">
    <property type="entry name" value="Peptidase_S8_Asp-AS"/>
</dbReference>
<dbReference type="InterPro" id="IPR050131">
    <property type="entry name" value="Peptidase_S8_subtilisin-like"/>
</dbReference>
<dbReference type="PANTHER" id="PTHR43806:SF11">
    <property type="entry name" value="CEREVISIN-RELATED"/>
    <property type="match status" value="1"/>
</dbReference>